<evidence type="ECO:0000256" key="6">
    <source>
        <dbReference type="ARBA" id="ARBA00022737"/>
    </source>
</evidence>
<dbReference type="GO" id="GO:0005576">
    <property type="term" value="C:extracellular region"/>
    <property type="evidence" value="ECO:0007669"/>
    <property type="project" value="UniProtKB-SubCell"/>
</dbReference>
<dbReference type="PRINTS" id="PR00258">
    <property type="entry name" value="SPERACTRCPTR"/>
</dbReference>
<feature type="domain" description="SRCR" evidence="13">
    <location>
        <begin position="1490"/>
        <end position="1588"/>
    </location>
</feature>
<feature type="domain" description="SRCR" evidence="13">
    <location>
        <begin position="1382"/>
        <end position="1480"/>
    </location>
</feature>
<evidence type="ECO:0000256" key="12">
    <source>
        <dbReference type="SAM" id="SignalP"/>
    </source>
</evidence>
<feature type="domain" description="SRCR" evidence="13">
    <location>
        <begin position="78"/>
        <end position="176"/>
    </location>
</feature>
<feature type="domain" description="SRCR" evidence="13">
    <location>
        <begin position="294"/>
        <end position="392"/>
    </location>
</feature>
<evidence type="ECO:0000256" key="11">
    <source>
        <dbReference type="PROSITE-ProRule" id="PRU00196"/>
    </source>
</evidence>
<protein>
    <recommendedName>
        <fullName evidence="13">SRCR domain-containing protein</fullName>
    </recommendedName>
</protein>
<feature type="disulfide bond" evidence="11">
    <location>
        <begin position="798"/>
        <end position="808"/>
    </location>
</feature>
<evidence type="ECO:0000256" key="8">
    <source>
        <dbReference type="ARBA" id="ARBA00023136"/>
    </source>
</evidence>
<feature type="disulfide bond" evidence="11">
    <location>
        <begin position="1982"/>
        <end position="1992"/>
    </location>
</feature>
<dbReference type="PANTHER" id="PTHR19331:SF465">
    <property type="entry name" value="EGG PEPTIDE SPERACT RECEPTOR"/>
    <property type="match status" value="1"/>
</dbReference>
<evidence type="ECO:0000256" key="9">
    <source>
        <dbReference type="ARBA" id="ARBA00023157"/>
    </source>
</evidence>
<feature type="disulfide bond" evidence="11">
    <location>
        <begin position="686"/>
        <end position="696"/>
    </location>
</feature>
<feature type="chain" id="PRO_5012688380" description="SRCR domain-containing protein" evidence="12">
    <location>
        <begin position="20"/>
        <end position="2069"/>
    </location>
</feature>
<evidence type="ECO:0000256" key="2">
    <source>
        <dbReference type="ARBA" id="ARBA00004613"/>
    </source>
</evidence>
<dbReference type="InterPro" id="IPR036772">
    <property type="entry name" value="SRCR-like_dom_sf"/>
</dbReference>
<feature type="disulfide bond" evidence="11">
    <location>
        <begin position="913"/>
        <end position="923"/>
    </location>
</feature>
<dbReference type="FunFam" id="3.10.250.10:FF:000011">
    <property type="entry name" value="Scavenger receptor class A member 5"/>
    <property type="match status" value="3"/>
</dbReference>
<feature type="disulfide bond" evidence="11">
    <location>
        <begin position="1760"/>
        <end position="1770"/>
    </location>
</feature>
<feature type="domain" description="SRCR" evidence="13">
    <location>
        <begin position="952"/>
        <end position="1050"/>
    </location>
</feature>
<keyword evidence="3" id="KW-0964">Secreted</keyword>
<keyword evidence="8" id="KW-0472">Membrane</keyword>
<reference evidence="14" key="1">
    <citation type="submission" date="2017-05" db="UniProtKB">
        <authorList>
            <consortium name="EnsemblMetazoa"/>
        </authorList>
    </citation>
    <scope>IDENTIFICATION</scope>
</reference>
<keyword evidence="6" id="KW-0677">Repeat</keyword>
<evidence type="ECO:0000256" key="3">
    <source>
        <dbReference type="ARBA" id="ARBA00022525"/>
    </source>
</evidence>
<dbReference type="PANTHER" id="PTHR19331">
    <property type="entry name" value="SCAVENGER RECEPTOR DOMAIN-CONTAINING"/>
    <property type="match status" value="1"/>
</dbReference>
<feature type="domain" description="SRCR" evidence="13">
    <location>
        <begin position="1805"/>
        <end position="1903"/>
    </location>
</feature>
<feature type="domain" description="SRCR" evidence="13">
    <location>
        <begin position="1598"/>
        <end position="1680"/>
    </location>
</feature>
<dbReference type="FunFam" id="3.10.250.10:FF:000006">
    <property type="entry name" value="neurotrypsin isoform X2"/>
    <property type="match status" value="4"/>
</dbReference>
<dbReference type="Pfam" id="PF00530">
    <property type="entry name" value="SRCR"/>
    <property type="match status" value="18"/>
</dbReference>
<keyword evidence="7" id="KW-1133">Transmembrane helix</keyword>
<keyword evidence="9 11" id="KW-1015">Disulfide bond</keyword>
<keyword evidence="10" id="KW-0325">Glycoprotein</keyword>
<feature type="domain" description="SRCR" evidence="13">
    <location>
        <begin position="1273"/>
        <end position="1371"/>
    </location>
</feature>
<feature type="disulfide bond" evidence="11">
    <location>
        <begin position="363"/>
        <end position="373"/>
    </location>
</feature>
<comment type="subcellular location">
    <subcellularLocation>
        <location evidence="1">Membrane</location>
        <topology evidence="1">Single-pass membrane protein</topology>
    </subcellularLocation>
    <subcellularLocation>
        <location evidence="2">Secreted</location>
    </subcellularLocation>
</comment>
<feature type="domain" description="SRCR" evidence="13">
    <location>
        <begin position="1913"/>
        <end position="2011"/>
    </location>
</feature>
<feature type="disulfide bond" evidence="11">
    <location>
        <begin position="1451"/>
        <end position="1461"/>
    </location>
</feature>
<dbReference type="Gene3D" id="3.10.250.10">
    <property type="entry name" value="SRCR-like domain"/>
    <property type="match status" value="19"/>
</dbReference>
<dbReference type="FunFam" id="3.10.250.10:FF:000005">
    <property type="entry name" value="Neurotrypsin isoform A"/>
    <property type="match status" value="8"/>
</dbReference>
<feature type="disulfide bond" evidence="11">
    <location>
        <begin position="1559"/>
        <end position="1569"/>
    </location>
</feature>
<feature type="disulfide bond" evidence="11">
    <location>
        <begin position="147"/>
        <end position="157"/>
    </location>
</feature>
<dbReference type="OrthoDB" id="536948at2759"/>
<dbReference type="PROSITE" id="PS50287">
    <property type="entry name" value="SRCR_2"/>
    <property type="match status" value="18"/>
</dbReference>
<feature type="disulfide bond" evidence="11">
    <location>
        <begin position="1236"/>
        <end position="1246"/>
    </location>
</feature>
<feature type="domain" description="SRCR" evidence="13">
    <location>
        <begin position="1167"/>
        <end position="1265"/>
    </location>
</feature>
<dbReference type="SUPFAM" id="SSF56487">
    <property type="entry name" value="SRCR-like"/>
    <property type="match status" value="18"/>
</dbReference>
<keyword evidence="5 12" id="KW-0732">Signal</keyword>
<feature type="domain" description="SRCR" evidence="13">
    <location>
        <begin position="1059"/>
        <end position="1157"/>
    </location>
</feature>
<dbReference type="PROSITE" id="PS00420">
    <property type="entry name" value="SRCR_1"/>
    <property type="match status" value="13"/>
</dbReference>
<dbReference type="FunFam" id="3.10.250.10:FF:000016">
    <property type="entry name" value="Scavenger receptor cysteine-rich protein type 12"/>
    <property type="match status" value="2"/>
</dbReference>
<comment type="caution">
    <text evidence="11">Lacks conserved residue(s) required for the propagation of feature annotation.</text>
</comment>
<sequence>MEGLLKALLVLCFIATCNGSCSDLNLGNTGCCTLFDCQSSTDFCYCDVSCYTYNDCCPDITEIGCYPYETTKCNNTDIRLVGGSNANEGRVEVCANETWGTVCDDDWDNDDAAVVCRQLGVDGDSIARTSAYFGAGTGPINMNNVQCTGNEGLLVNCTYSSTHDCGHSEDAGVTCGATLQCNHSDIRLVGGSNDNEGRVEVCINGIWGTVCDDLWDNNDAAVVCNQLGIDGIAIARTNAYFGAGTGPINMDNVQCTGNEGFLVNCTYLSTHDCGHSEDAGVTCGVQPQCNNTDISLVGRSNDNEGRVEVCINGIWGTVCDGLWGSANAEVVCNQLGIDGIAIACTNAYFGAGTGPINMDNVRCIGNEGLLVNCTYRPNHNCFHSKDAGVTCGAPPECNNTDIRLVGGSNDNEGRVEVCINGAWGTVCDDFWSVSNARVVCRQLGFGSNGIPYSDAYYGFGNGLIVMDDVHCDETEEALVNCQHDTYHNCDHTEDAGVRCIVDCASSGSIRLVGGSNVTEGRVEVCINGAWGTVCDDDWGPPDAAVVCRQLGIDGGSIARTNAYFGAGTGPINMDNVQCTGNEEFLVNCTDSSTHNCDHSEDAGVTCGIQPSCNYSDIRLVGGSNTNEGRVEVCINGIWGTVCDDGWDNDDASVVCSQLGIDGIAVARTNAYFGAGTGPINMDNVQCTGNEGFLVNCTFSSIPYSCDHSEDASVICDGAPLCNNSDIRLVGGSNDNEGRVEVCINDRWLTLCSSTWTVYEASLVCKQLGINGVSVPRFSAYFSPSTDPSYFSVHVHVSCTGNEDNFSQCDTELTIHLVCVHFHYNYYNVGVTCGLPLECNNTDIRLVGGSNANEGRVEVCINGTWGTICDDGWDNDDAAVVCNQLGIDGTKSIARTHAYFGAGTGPINMANVQCTGNEGFLVNCTYLSTHNCGHFEDAGVTCGVQPDCNNTDIRLIGGSNANEGRVEVCVKETWGTVCDDDWDNDDAAVVCRQLGIDGGSTARTNAYFGAGTGPINMDNVQCTGNEGFLVNCTYSSIHNCAHYEDAGVTCIQTSCNHGDIRLVGGSNDNEGRVEVCVKEAWGTVCHGLWDNNDAAVVCNQLGIDGTAIAYTNAYFGAGTGPINMENVQCTGNEELLVNCTYRPNHNCFHSEDAGVTCGLQPECNNTNIRLVGGSNDNKGRVEVCINGTWGTVCDDGWDNDDAAVVCNQLGIDGGSIAYTEAYFGAGTGPINMVNLQCTGNEELLVSCRFSSNYYCSHSFDAGVACGPPCNHSDIRLVGGSNDNEGRVEVCINGFWGTVCDDSWSYFNARVVCRQLGLGSNGIPYSHAYYGSGTGLIAMDDVYCDGTEEALINCQHTSDHDCDHTEDAGVRCIINSDCASSGSIRLVGGSNDNEGRVEVCINGFWGTVCDDLWGAPDAIVVCNQLGIDGASIAHTNAYFGAGIGLINMDNVQCTGNEGFLVNCTYLSTHNCFHSEDAGVTCGATTQCNNSDIRLVGGSNDNEGRVEVCLFGSWSTVCDDSWGPSDAAVVCRQLGINGSSIAYPQAYFGAGTGPINMGNVQCTGTEELLINCGFSSNHYCSHSKDVGVACGVTPQCNNSDIRLVGGSNDNEGRVEVCINGFWGQLGIDGIAVARTNSYFGAGTGPINMDNVQCTGNEGFLVNCTFSSIPYSCDHSEDAGVICDGAPQCNNSDIRLVGGSNDNEGRVEVCVNDHWGTVCSSTWTVYEASLVCKQLGINGVSVPRSRIYFSSNTDNSDVSVYLFCTGNEVNFTQCETHLIYHSLCVLFHNDNYNVGVSCGSPLKCKDTDIRLVGGSNDNEGRVEVCINGTWGTVCDDDWDNDDAVVVCNQLGIDGIAIAHTNAYFGAGTGPINMDNVQCTGNEGFLVNCTYLSTHDCGHFEDAGVTCGVQPECNNTDICLVGGSNANEGRVEVCINGAWGTVCDDDWDSDDAAVVCRQLGLGTNGVSYGSAFYGQGNGSIVMDEVNCIGTEKSLFQCAYTQIHDCSHHEDAGVKCVVSESSSSSISVTVSQTSTILNTASPSSTPIQGSCLSLNLPYTGCCNLMQQAQICFYLA</sequence>
<feature type="domain" description="SRCR" evidence="13">
    <location>
        <begin position="186"/>
        <end position="284"/>
    </location>
</feature>
<evidence type="ECO:0000256" key="5">
    <source>
        <dbReference type="ARBA" id="ARBA00022729"/>
    </source>
</evidence>
<feature type="disulfide bond" evidence="11">
    <location>
        <begin position="471"/>
        <end position="481"/>
    </location>
</feature>
<feature type="disulfide bond" evidence="11">
    <location>
        <begin position="578"/>
        <end position="588"/>
    </location>
</feature>
<feature type="disulfide bond" evidence="11">
    <location>
        <begin position="1874"/>
        <end position="1884"/>
    </location>
</feature>
<evidence type="ECO:0000256" key="7">
    <source>
        <dbReference type="ARBA" id="ARBA00022989"/>
    </source>
</evidence>
<feature type="disulfide bond" evidence="11">
    <location>
        <begin position="1342"/>
        <end position="1352"/>
    </location>
</feature>
<proteinExistence type="predicted"/>
<feature type="domain" description="SRCR" evidence="13">
    <location>
        <begin position="843"/>
        <end position="942"/>
    </location>
</feature>
<dbReference type="EnsemblMetazoa" id="Aqu2.1.21519_001">
    <property type="protein sequence ID" value="Aqu2.1.21519_001"/>
    <property type="gene ID" value="Aqu2.1.21519"/>
</dbReference>
<feature type="domain" description="SRCR" evidence="13">
    <location>
        <begin position="726"/>
        <end position="833"/>
    </location>
</feature>
<feature type="domain" description="SRCR" evidence="13">
    <location>
        <begin position="402"/>
        <end position="500"/>
    </location>
</feature>
<dbReference type="InParanoid" id="A0A1X7U277"/>
<feature type="signal peptide" evidence="12">
    <location>
        <begin position="1"/>
        <end position="19"/>
    </location>
</feature>
<feature type="domain" description="SRCR" evidence="13">
    <location>
        <begin position="509"/>
        <end position="607"/>
    </location>
</feature>
<keyword evidence="4" id="KW-0812">Transmembrane</keyword>
<dbReference type="SMART" id="SM00202">
    <property type="entry name" value="SR"/>
    <property type="match status" value="18"/>
</dbReference>
<feature type="disulfide bond" evidence="11">
    <location>
        <begin position="1128"/>
        <end position="1138"/>
    </location>
</feature>
<accession>A0A1X7U277</accession>
<evidence type="ECO:0000256" key="4">
    <source>
        <dbReference type="ARBA" id="ARBA00022692"/>
    </source>
</evidence>
<feature type="domain" description="SRCR" evidence="13">
    <location>
        <begin position="1690"/>
        <end position="1795"/>
    </location>
</feature>
<evidence type="ECO:0000313" key="14">
    <source>
        <dbReference type="EnsemblMetazoa" id="Aqu2.1.21519_001"/>
    </source>
</evidence>
<name>A0A1X7U277_AMPQE</name>
<feature type="disulfide bond" evidence="11">
    <location>
        <begin position="1650"/>
        <end position="1660"/>
    </location>
</feature>
<feature type="disulfide bond" evidence="11">
    <location>
        <begin position="255"/>
        <end position="265"/>
    </location>
</feature>
<organism evidence="14">
    <name type="scientific">Amphimedon queenslandica</name>
    <name type="common">Sponge</name>
    <dbReference type="NCBI Taxonomy" id="400682"/>
    <lineage>
        <taxon>Eukaryota</taxon>
        <taxon>Metazoa</taxon>
        <taxon>Porifera</taxon>
        <taxon>Demospongiae</taxon>
        <taxon>Heteroscleromorpha</taxon>
        <taxon>Haplosclerida</taxon>
        <taxon>Niphatidae</taxon>
        <taxon>Amphimedon</taxon>
    </lineage>
</organism>
<evidence type="ECO:0000256" key="1">
    <source>
        <dbReference type="ARBA" id="ARBA00004167"/>
    </source>
</evidence>
<dbReference type="GO" id="GO:0016020">
    <property type="term" value="C:membrane"/>
    <property type="evidence" value="ECO:0007669"/>
    <property type="project" value="UniProtKB-SubCell"/>
</dbReference>
<dbReference type="InterPro" id="IPR001190">
    <property type="entry name" value="SRCR"/>
</dbReference>
<feature type="domain" description="SRCR" evidence="13">
    <location>
        <begin position="617"/>
        <end position="716"/>
    </location>
</feature>
<evidence type="ECO:0000256" key="10">
    <source>
        <dbReference type="ARBA" id="ARBA00023180"/>
    </source>
</evidence>
<feature type="disulfide bond" evidence="11">
    <location>
        <begin position="1021"/>
        <end position="1031"/>
    </location>
</feature>
<evidence type="ECO:0000259" key="13">
    <source>
        <dbReference type="PROSITE" id="PS50287"/>
    </source>
</evidence>